<keyword evidence="9" id="KW-0812">Transmembrane</keyword>
<evidence type="ECO:0000256" key="6">
    <source>
        <dbReference type="ARBA" id="ARBA00022969"/>
    </source>
</evidence>
<evidence type="ECO:0000256" key="9">
    <source>
        <dbReference type="SAM" id="Phobius"/>
    </source>
</evidence>
<dbReference type="Proteomes" id="UP000032431">
    <property type="component" value="Chromosome I"/>
</dbReference>
<accession>A0A078KR68</accession>
<dbReference type="Gene3D" id="1.10.101.10">
    <property type="entry name" value="PGBD-like superfamily/PGBD"/>
    <property type="match status" value="1"/>
</dbReference>
<dbReference type="PATRIC" id="fig|29343.3.peg.544"/>
<evidence type="ECO:0000259" key="11">
    <source>
        <dbReference type="Pfam" id="PF07486"/>
    </source>
</evidence>
<keyword evidence="7" id="KW-0961">Cell wall biogenesis/degradation</keyword>
<dbReference type="Gene3D" id="6.20.240.60">
    <property type="match status" value="1"/>
</dbReference>
<dbReference type="GO" id="GO:0071555">
    <property type="term" value="P:cell wall organization"/>
    <property type="evidence" value="ECO:0007669"/>
    <property type="project" value="UniProtKB-KW"/>
</dbReference>
<dbReference type="HOGENOM" id="CLU_053345_0_0_9"/>
<dbReference type="InterPro" id="IPR036366">
    <property type="entry name" value="PGBDSf"/>
</dbReference>
<comment type="similarity">
    <text evidence="1">Belongs to the SleB family.</text>
</comment>
<dbReference type="EMBL" id="LM995447">
    <property type="protein sequence ID" value="CDZ23655.1"/>
    <property type="molecule type" value="Genomic_DNA"/>
</dbReference>
<dbReference type="GO" id="GO:0009847">
    <property type="term" value="P:spore germination"/>
    <property type="evidence" value="ECO:0007669"/>
    <property type="project" value="UniProtKB-UniRule"/>
</dbReference>
<evidence type="ECO:0000256" key="3">
    <source>
        <dbReference type="ARBA" id="ARBA00022544"/>
    </source>
</evidence>
<dbReference type="SUPFAM" id="SSF47090">
    <property type="entry name" value="PGBD-like"/>
    <property type="match status" value="1"/>
</dbReference>
<evidence type="ECO:0000256" key="4">
    <source>
        <dbReference type="ARBA" id="ARBA00022729"/>
    </source>
</evidence>
<protein>
    <recommendedName>
        <fullName evidence="2 8">Spore cortex-lytic enzyme</fullName>
    </recommendedName>
</protein>
<dbReference type="InterPro" id="IPR011105">
    <property type="entry name" value="Cell_wall_hydrolase_SleB"/>
</dbReference>
<keyword evidence="4" id="KW-0732">Signal</keyword>
<sequence>MKSRIMTLRLNIIKTAFALVLVSIAFMVFSFISKSIETKSVQTLSSYGSTGNEVVQIQTRLKNWGYYFGDIDGIFGPLTQSAVISFQRKNGLTPDGIVGPATLRALGLPAGNSSYGNYSSSDYYLLARLISAEARGEPYVGQVAVGAVVLNRVEHPSFPNTIAGVIYQPGAFTCLQDGQFNQPVVESAYRAAQDALNGWDPSNGSIYYYNPATATSAWIWSRPVLLRIGNHVFCK</sequence>
<dbReference type="Pfam" id="PF07486">
    <property type="entry name" value="Hydrolase_2"/>
    <property type="match status" value="1"/>
</dbReference>
<feature type="domain" description="Cell wall hydrolase SleB" evidence="11">
    <location>
        <begin position="136"/>
        <end position="234"/>
    </location>
</feature>
<gene>
    <name evidence="12" type="ORF">CCDG5_0517</name>
</gene>
<proteinExistence type="inferred from homology"/>
<evidence type="ECO:0000256" key="2">
    <source>
        <dbReference type="ARBA" id="ARBA00018364"/>
    </source>
</evidence>
<evidence type="ECO:0000313" key="12">
    <source>
        <dbReference type="EMBL" id="CDZ23655.1"/>
    </source>
</evidence>
<dbReference type="InterPro" id="IPR042047">
    <property type="entry name" value="SleB_dom1"/>
</dbReference>
<evidence type="ECO:0000256" key="5">
    <source>
        <dbReference type="ARBA" id="ARBA00022801"/>
    </source>
</evidence>
<evidence type="ECO:0000256" key="7">
    <source>
        <dbReference type="ARBA" id="ARBA00023316"/>
    </source>
</evidence>
<evidence type="ECO:0000256" key="1">
    <source>
        <dbReference type="ARBA" id="ARBA00007010"/>
    </source>
</evidence>
<dbReference type="InterPro" id="IPR036365">
    <property type="entry name" value="PGBD-like_sf"/>
</dbReference>
<dbReference type="Pfam" id="PF01471">
    <property type="entry name" value="PG_binding_1"/>
    <property type="match status" value="1"/>
</dbReference>
<dbReference type="STRING" id="29343.CCDG5_0517"/>
<keyword evidence="3" id="KW-0309">Germination</keyword>
<name>A0A078KR68_9FIRM</name>
<dbReference type="GO" id="GO:0030435">
    <property type="term" value="P:sporulation resulting in formation of a cellular spore"/>
    <property type="evidence" value="ECO:0007669"/>
    <property type="project" value="UniProtKB-KW"/>
</dbReference>
<evidence type="ECO:0000313" key="13">
    <source>
        <dbReference type="Proteomes" id="UP000032431"/>
    </source>
</evidence>
<feature type="domain" description="Peptidoglycan binding-like" evidence="10">
    <location>
        <begin position="50"/>
        <end position="106"/>
    </location>
</feature>
<keyword evidence="5" id="KW-0378">Hydrolase</keyword>
<organism evidence="12 13">
    <name type="scientific">[Clostridium] cellulosi</name>
    <dbReference type="NCBI Taxonomy" id="29343"/>
    <lineage>
        <taxon>Bacteria</taxon>
        <taxon>Bacillati</taxon>
        <taxon>Bacillota</taxon>
        <taxon>Clostridia</taxon>
        <taxon>Eubacteriales</taxon>
        <taxon>Oscillospiraceae</taxon>
        <taxon>Oscillospiraceae incertae sedis</taxon>
    </lineage>
</organism>
<keyword evidence="6" id="KW-0749">Sporulation</keyword>
<dbReference type="AlphaFoldDB" id="A0A078KR68"/>
<keyword evidence="9" id="KW-0472">Membrane</keyword>
<evidence type="ECO:0000259" key="10">
    <source>
        <dbReference type="Pfam" id="PF01471"/>
    </source>
</evidence>
<dbReference type="NCBIfam" id="TIGR02869">
    <property type="entry name" value="spore_SleB"/>
    <property type="match status" value="1"/>
</dbReference>
<evidence type="ECO:0000256" key="8">
    <source>
        <dbReference type="NCBIfam" id="TIGR02869"/>
    </source>
</evidence>
<reference evidence="13" key="1">
    <citation type="submission" date="2014-07" db="EMBL/GenBank/DDBJ databases">
        <authorList>
            <person name="Wibberg D."/>
        </authorList>
    </citation>
    <scope>NUCLEOTIDE SEQUENCE [LARGE SCALE GENOMIC DNA]</scope>
    <source>
        <strain evidence="13">DG5</strain>
    </source>
</reference>
<dbReference type="Gene3D" id="1.10.10.2520">
    <property type="entry name" value="Cell wall hydrolase SleB, domain 1"/>
    <property type="match status" value="1"/>
</dbReference>
<dbReference type="InterPro" id="IPR014224">
    <property type="entry name" value="Spore_cortex_SleB"/>
</dbReference>
<dbReference type="GO" id="GO:0016787">
    <property type="term" value="F:hydrolase activity"/>
    <property type="evidence" value="ECO:0007669"/>
    <property type="project" value="UniProtKB-KW"/>
</dbReference>
<keyword evidence="13" id="KW-1185">Reference proteome</keyword>
<dbReference type="InterPro" id="IPR002477">
    <property type="entry name" value="Peptidoglycan-bd-like"/>
</dbReference>
<dbReference type="KEGG" id="ccel:CCDG5_0517"/>
<feature type="transmembrane region" description="Helical" evidence="9">
    <location>
        <begin position="12"/>
        <end position="32"/>
    </location>
</feature>
<keyword evidence="9" id="KW-1133">Transmembrane helix</keyword>